<protein>
    <recommendedName>
        <fullName evidence="1">SnoaL-like domain-containing protein</fullName>
    </recommendedName>
</protein>
<dbReference type="Proteomes" id="UP000654257">
    <property type="component" value="Unassembled WGS sequence"/>
</dbReference>
<feature type="domain" description="SnoaL-like" evidence="1">
    <location>
        <begin position="53"/>
        <end position="136"/>
    </location>
</feature>
<dbReference type="Pfam" id="PF12680">
    <property type="entry name" value="SnoaL_2"/>
    <property type="match status" value="1"/>
</dbReference>
<reference evidence="2" key="2">
    <citation type="submission" date="2020-09" db="EMBL/GenBank/DDBJ databases">
        <authorList>
            <person name="Sun Q."/>
            <person name="Sedlacek I."/>
        </authorList>
    </citation>
    <scope>NUCLEOTIDE SEQUENCE</scope>
    <source>
        <strain evidence="2">CCM 7905</strain>
    </source>
</reference>
<gene>
    <name evidence="2" type="ORF">GCM10007304_08260</name>
</gene>
<evidence type="ECO:0000313" key="3">
    <source>
        <dbReference type="Proteomes" id="UP000654257"/>
    </source>
</evidence>
<evidence type="ECO:0000313" key="2">
    <source>
        <dbReference type="EMBL" id="GGF96634.1"/>
    </source>
</evidence>
<keyword evidence="3" id="KW-1185">Reference proteome</keyword>
<sequence>MYARHTTASDGVNHWSLRDISRILSGMEPIVNVMRRNVLEVFETTDDALRRTLVESLYDADATWYEPESTAHGHEEIIAAVTALRSSTAGMSFSVTGDPTAVADLGRASWALSPPGAAPAVTGQDVAHVKDGKITALYTFLG</sequence>
<accession>A0A917FQV4</accession>
<comment type="caution">
    <text evidence="2">The sequence shown here is derived from an EMBL/GenBank/DDBJ whole genome shotgun (WGS) entry which is preliminary data.</text>
</comment>
<dbReference type="AlphaFoldDB" id="A0A917FQV4"/>
<dbReference type="InterPro" id="IPR037401">
    <property type="entry name" value="SnoaL-like"/>
</dbReference>
<dbReference type="Gene3D" id="3.10.450.50">
    <property type="match status" value="1"/>
</dbReference>
<dbReference type="InterPro" id="IPR032710">
    <property type="entry name" value="NTF2-like_dom_sf"/>
</dbReference>
<proteinExistence type="predicted"/>
<dbReference type="EMBL" id="BMCU01000001">
    <property type="protein sequence ID" value="GGF96634.1"/>
    <property type="molecule type" value="Genomic_DNA"/>
</dbReference>
<name>A0A917FQV4_9NOCA</name>
<reference evidence="2" key="1">
    <citation type="journal article" date="2014" name="Int. J. Syst. Evol. Microbiol.">
        <title>Complete genome sequence of Corynebacterium casei LMG S-19264T (=DSM 44701T), isolated from a smear-ripened cheese.</title>
        <authorList>
            <consortium name="US DOE Joint Genome Institute (JGI-PGF)"/>
            <person name="Walter F."/>
            <person name="Albersmeier A."/>
            <person name="Kalinowski J."/>
            <person name="Ruckert C."/>
        </authorList>
    </citation>
    <scope>NUCLEOTIDE SEQUENCE</scope>
    <source>
        <strain evidence="2">CCM 7905</strain>
    </source>
</reference>
<evidence type="ECO:0000259" key="1">
    <source>
        <dbReference type="Pfam" id="PF12680"/>
    </source>
</evidence>
<organism evidence="2 3">
    <name type="scientific">Rhodococcoides trifolii</name>
    <dbReference type="NCBI Taxonomy" id="908250"/>
    <lineage>
        <taxon>Bacteria</taxon>
        <taxon>Bacillati</taxon>
        <taxon>Actinomycetota</taxon>
        <taxon>Actinomycetes</taxon>
        <taxon>Mycobacteriales</taxon>
        <taxon>Nocardiaceae</taxon>
        <taxon>Rhodococcoides</taxon>
    </lineage>
</organism>
<dbReference type="SUPFAM" id="SSF54427">
    <property type="entry name" value="NTF2-like"/>
    <property type="match status" value="1"/>
</dbReference>